<evidence type="ECO:0000313" key="2">
    <source>
        <dbReference type="EMBL" id="OGG43191.1"/>
    </source>
</evidence>
<dbReference type="STRING" id="1798473.A3G50_02060"/>
<keyword evidence="1" id="KW-0732">Signal</keyword>
<name>A0A1F6C200_9BACT</name>
<dbReference type="EMBL" id="MFKM01000020">
    <property type="protein sequence ID" value="OGG43191.1"/>
    <property type="molecule type" value="Genomic_DNA"/>
</dbReference>
<reference evidence="2 3" key="1">
    <citation type="journal article" date="2016" name="Nat. Commun.">
        <title>Thousands of microbial genomes shed light on interconnected biogeochemical processes in an aquifer system.</title>
        <authorList>
            <person name="Anantharaman K."/>
            <person name="Brown C.T."/>
            <person name="Hug L.A."/>
            <person name="Sharon I."/>
            <person name="Castelle C.J."/>
            <person name="Probst A.J."/>
            <person name="Thomas B.C."/>
            <person name="Singh A."/>
            <person name="Wilkins M.J."/>
            <person name="Karaoz U."/>
            <person name="Brodie E.L."/>
            <person name="Williams K.H."/>
            <person name="Hubbard S.S."/>
            <person name="Banfield J.F."/>
        </authorList>
    </citation>
    <scope>NUCLEOTIDE SEQUENCE [LARGE SCALE GENOMIC DNA]</scope>
</reference>
<proteinExistence type="predicted"/>
<protein>
    <submittedName>
        <fullName evidence="2">Uncharacterized protein</fullName>
    </submittedName>
</protein>
<gene>
    <name evidence="2" type="ORF">A3G50_02060</name>
</gene>
<dbReference type="AlphaFoldDB" id="A0A1F6C200"/>
<feature type="chain" id="PRO_5009523242" evidence="1">
    <location>
        <begin position="24"/>
        <end position="162"/>
    </location>
</feature>
<comment type="caution">
    <text evidence="2">The sequence shown here is derived from an EMBL/GenBank/DDBJ whole genome shotgun (WGS) entry which is preliminary data.</text>
</comment>
<dbReference type="Proteomes" id="UP000176633">
    <property type="component" value="Unassembled WGS sequence"/>
</dbReference>
<evidence type="ECO:0000256" key="1">
    <source>
        <dbReference type="SAM" id="SignalP"/>
    </source>
</evidence>
<accession>A0A1F6C200</accession>
<sequence>MKRSIGLLLVMTLALTIATPAFAQPVLARAAKVLILPLTVPAEFVVTFGKSLIEEGYGPLTSLSRATSNTGGRLFGDTLNLFKEGFYEVGYFEPNDLTKIISPPKWVSYGDYIATGITLGAVGVVANWWGGNTKGWTMAKGILFGATAGAITGTAVQINSEE</sequence>
<organism evidence="2 3">
    <name type="scientific">Candidatus Jorgensenbacteria bacterium RIFCSPLOWO2_12_FULL_42_11</name>
    <dbReference type="NCBI Taxonomy" id="1798473"/>
    <lineage>
        <taxon>Bacteria</taxon>
        <taxon>Candidatus Joergenseniibacteriota</taxon>
    </lineage>
</organism>
<feature type="signal peptide" evidence="1">
    <location>
        <begin position="1"/>
        <end position="23"/>
    </location>
</feature>
<evidence type="ECO:0000313" key="3">
    <source>
        <dbReference type="Proteomes" id="UP000176633"/>
    </source>
</evidence>